<organism evidence="4 5">
    <name type="scientific">Trichoderma lentiforme</name>
    <dbReference type="NCBI Taxonomy" id="1567552"/>
    <lineage>
        <taxon>Eukaryota</taxon>
        <taxon>Fungi</taxon>
        <taxon>Dikarya</taxon>
        <taxon>Ascomycota</taxon>
        <taxon>Pezizomycotina</taxon>
        <taxon>Sordariomycetes</taxon>
        <taxon>Hypocreomycetidae</taxon>
        <taxon>Hypocreales</taxon>
        <taxon>Hypocreaceae</taxon>
        <taxon>Trichoderma</taxon>
    </lineage>
</organism>
<accession>A0A9P4XM73</accession>
<evidence type="ECO:0000313" key="5">
    <source>
        <dbReference type="Proteomes" id="UP000801864"/>
    </source>
</evidence>
<keyword evidence="5" id="KW-1185">Reference proteome</keyword>
<dbReference type="AlphaFoldDB" id="A0A9P4XM73"/>
<protein>
    <recommendedName>
        <fullName evidence="3">Alpha/beta hydrolase fold-3 domain-containing protein</fullName>
    </recommendedName>
</protein>
<dbReference type="GO" id="GO:0016787">
    <property type="term" value="F:hydrolase activity"/>
    <property type="evidence" value="ECO:0007669"/>
    <property type="project" value="UniProtKB-KW"/>
</dbReference>
<dbReference type="PROSITE" id="PS01173">
    <property type="entry name" value="LIPASE_GDXG_HIS"/>
    <property type="match status" value="1"/>
</dbReference>
<dbReference type="InterPro" id="IPR050300">
    <property type="entry name" value="GDXG_lipolytic_enzyme"/>
</dbReference>
<evidence type="ECO:0000313" key="4">
    <source>
        <dbReference type="EMBL" id="KAF3074273.1"/>
    </source>
</evidence>
<dbReference type="Proteomes" id="UP000801864">
    <property type="component" value="Unassembled WGS sequence"/>
</dbReference>
<evidence type="ECO:0000256" key="2">
    <source>
        <dbReference type="ARBA" id="ARBA00022801"/>
    </source>
</evidence>
<gene>
    <name evidence="4" type="ORF">CFAM422_003477</name>
</gene>
<dbReference type="PANTHER" id="PTHR48081:SF8">
    <property type="entry name" value="ALPHA_BETA HYDROLASE FOLD-3 DOMAIN-CONTAINING PROTEIN-RELATED"/>
    <property type="match status" value="1"/>
</dbReference>
<dbReference type="PANTHER" id="PTHR48081">
    <property type="entry name" value="AB HYDROLASE SUPERFAMILY PROTEIN C4A8.06C"/>
    <property type="match status" value="1"/>
</dbReference>
<dbReference type="SUPFAM" id="SSF53474">
    <property type="entry name" value="alpha/beta-Hydrolases"/>
    <property type="match status" value="1"/>
</dbReference>
<evidence type="ECO:0000256" key="1">
    <source>
        <dbReference type="ARBA" id="ARBA00010515"/>
    </source>
</evidence>
<sequence length="348" mass="38425">MAAYNTKADVFSLGNIDPEVSEYLANEGSKNPMLLIPLPTLLQMSRQNTLPLQAPSGNALVITVPMRDGHQNGAVVYKPTTVSRSRPLIVLIHGGGYCLGDNSFMRTHAEALSILYGAVIVCISYRLAPEFKFPTAPNDVWDNLKWLSIQENAQSLGADLSTGFIVGGTSAGASLAAVAAQKWVTQAVSPCMTGLWLNMPVLLEEEYVPDQYKELWFSREQNADAIILNKASLKFTRSLYEPDLKSPEYSPFNAESPHQGLPPVYLQVNGNDPARDDGLIYEKVLRDHGVQTRIDVYPGIPHGYDDVFPQLDSSRRQRRDILRGFGWLLGKEVSEEDCAEADHKVTSM</sequence>
<dbReference type="InterPro" id="IPR029058">
    <property type="entry name" value="AB_hydrolase_fold"/>
</dbReference>
<keyword evidence="2" id="KW-0378">Hydrolase</keyword>
<evidence type="ECO:0000259" key="3">
    <source>
        <dbReference type="Pfam" id="PF07859"/>
    </source>
</evidence>
<comment type="similarity">
    <text evidence="1">Belongs to the 'GDXG' lipolytic enzyme family.</text>
</comment>
<comment type="caution">
    <text evidence="4">The sequence shown here is derived from an EMBL/GenBank/DDBJ whole genome shotgun (WGS) entry which is preliminary data.</text>
</comment>
<proteinExistence type="inferred from homology"/>
<dbReference type="InterPro" id="IPR013094">
    <property type="entry name" value="AB_hydrolase_3"/>
</dbReference>
<dbReference type="Pfam" id="PF07859">
    <property type="entry name" value="Abhydrolase_3"/>
    <property type="match status" value="1"/>
</dbReference>
<feature type="domain" description="Alpha/beta hydrolase fold-3" evidence="3">
    <location>
        <begin position="89"/>
        <end position="304"/>
    </location>
</feature>
<dbReference type="EMBL" id="QLNT01000005">
    <property type="protein sequence ID" value="KAF3074273.1"/>
    <property type="molecule type" value="Genomic_DNA"/>
</dbReference>
<dbReference type="Gene3D" id="3.40.50.1820">
    <property type="entry name" value="alpha/beta hydrolase"/>
    <property type="match status" value="1"/>
</dbReference>
<name>A0A9P4XM73_9HYPO</name>
<dbReference type="InterPro" id="IPR002168">
    <property type="entry name" value="Lipase_GDXG_HIS_AS"/>
</dbReference>
<reference evidence="4 5" key="1">
    <citation type="submission" date="2018-06" db="EMBL/GenBank/DDBJ databases">
        <title>Genome analysis of cellulolytic fungus Trichoderma lentiforme CFAM-422.</title>
        <authorList>
            <person name="Steindorff A.S."/>
            <person name="Formighieri E.F."/>
            <person name="Midorikawa G.E.O."/>
            <person name="Tamietti M.S."/>
            <person name="Ramos E.Z."/>
            <person name="Silva A.S."/>
            <person name="Bon E.P.S."/>
            <person name="Mendes T.D."/>
            <person name="Damaso M.C.T."/>
            <person name="Favaro L.C.L."/>
        </authorList>
    </citation>
    <scope>NUCLEOTIDE SEQUENCE [LARGE SCALE GENOMIC DNA]</scope>
    <source>
        <strain evidence="4 5">CFAM-422</strain>
    </source>
</reference>